<sequence length="167" mass="18619">MAKPGSAPKKLQKDRSRRLMGRTKQESKRKVGKRQRTKPRRNPPPNARSGVQAANAAKKRRRNKRVTKKRSKKPKAAPAGTDRARVPDNDVGQPGTATRKKETGNLKESRGTRVGGVERVEHSRAGPSTHQCVRIGGIQYFARCGLNRYGRIAAILTPVELLRRDNK</sequence>
<accession>A0A7R8WD84</accession>
<feature type="region of interest" description="Disordered" evidence="1">
    <location>
        <begin position="1"/>
        <end position="114"/>
    </location>
</feature>
<dbReference type="EMBL" id="OB662090">
    <property type="protein sequence ID" value="CAD7229484.1"/>
    <property type="molecule type" value="Genomic_DNA"/>
</dbReference>
<evidence type="ECO:0000256" key="1">
    <source>
        <dbReference type="SAM" id="MobiDB-lite"/>
    </source>
</evidence>
<feature type="compositionally biased region" description="Basic and acidic residues" evidence="1">
    <location>
        <begin position="99"/>
        <end position="114"/>
    </location>
</feature>
<feature type="compositionally biased region" description="Basic residues" evidence="1">
    <location>
        <begin position="10"/>
        <end position="21"/>
    </location>
</feature>
<organism evidence="2">
    <name type="scientific">Cyprideis torosa</name>
    <dbReference type="NCBI Taxonomy" id="163714"/>
    <lineage>
        <taxon>Eukaryota</taxon>
        <taxon>Metazoa</taxon>
        <taxon>Ecdysozoa</taxon>
        <taxon>Arthropoda</taxon>
        <taxon>Crustacea</taxon>
        <taxon>Oligostraca</taxon>
        <taxon>Ostracoda</taxon>
        <taxon>Podocopa</taxon>
        <taxon>Podocopida</taxon>
        <taxon>Cytherocopina</taxon>
        <taxon>Cytheroidea</taxon>
        <taxon>Cytherideidae</taxon>
        <taxon>Cyprideis</taxon>
    </lineage>
</organism>
<name>A0A7R8WD84_9CRUS</name>
<gene>
    <name evidence="2" type="ORF">CTOB1V02_LOCUS7353</name>
</gene>
<dbReference type="AlphaFoldDB" id="A0A7R8WD84"/>
<protein>
    <submittedName>
        <fullName evidence="2">Uncharacterized protein</fullName>
    </submittedName>
</protein>
<feature type="compositionally biased region" description="Basic residues" evidence="1">
    <location>
        <begin position="57"/>
        <end position="75"/>
    </location>
</feature>
<proteinExistence type="predicted"/>
<evidence type="ECO:0000313" key="2">
    <source>
        <dbReference type="EMBL" id="CAD7229484.1"/>
    </source>
</evidence>
<reference evidence="2" key="1">
    <citation type="submission" date="2020-11" db="EMBL/GenBank/DDBJ databases">
        <authorList>
            <person name="Tran Van P."/>
        </authorList>
    </citation>
    <scope>NUCLEOTIDE SEQUENCE</scope>
</reference>
<feature type="compositionally biased region" description="Basic residues" evidence="1">
    <location>
        <begin position="30"/>
        <end position="41"/>
    </location>
</feature>